<feature type="compositionally biased region" description="Polar residues" evidence="2">
    <location>
        <begin position="53"/>
        <end position="62"/>
    </location>
</feature>
<feature type="compositionally biased region" description="Basic residues" evidence="2">
    <location>
        <begin position="1"/>
        <end position="10"/>
    </location>
</feature>
<evidence type="ECO:0000313" key="3">
    <source>
        <dbReference type="EMBL" id="TXC90915.1"/>
    </source>
</evidence>
<dbReference type="Proteomes" id="UP000321363">
    <property type="component" value="Unassembled WGS sequence"/>
</dbReference>
<proteinExistence type="predicted"/>
<sequence>MSFINNRKKKVQNEQPDFIDLNENDTQQKIDETILEKQSSTKMKPTIFDQMADEQSASSTEPITWDPEPFTENNPVPNPRNDHEKINEIEDDHNEDIHLNEQDDRETLKQTSEDVTTFNEVKNENTSNTSESIDQNQNLAGMDGVKTEITGLNSLIQDSFGSVDKQLNKLSNDFETKLKYDQHKDKVIDNLHKELQMYKDNSFQERLTPIIMDLILSIDRTGKILKGLPQDEEFKKFIKVIKESIMDLEDILYKQGVEAYEEEGETFDSNRQKVVKTVKTDQPELDKQIAERLGKGYEREERIMRKELVTVYVYEEASNQ</sequence>
<dbReference type="GO" id="GO:0006457">
    <property type="term" value="P:protein folding"/>
    <property type="evidence" value="ECO:0007669"/>
    <property type="project" value="InterPro"/>
</dbReference>
<feature type="region of interest" description="Disordered" evidence="2">
    <location>
        <begin position="1"/>
        <end position="84"/>
    </location>
</feature>
<accession>A0A5C6W0U9</accession>
<dbReference type="Gene3D" id="2.30.22.10">
    <property type="entry name" value="Head domain of nucleotide exchange factor GrpE"/>
    <property type="match status" value="1"/>
</dbReference>
<dbReference type="AlphaFoldDB" id="A0A5C6W0U9"/>
<dbReference type="InterPro" id="IPR009012">
    <property type="entry name" value="GrpE_head"/>
</dbReference>
<dbReference type="OrthoDB" id="9768449at2"/>
<dbReference type="GO" id="GO:0042803">
    <property type="term" value="F:protein homodimerization activity"/>
    <property type="evidence" value="ECO:0007669"/>
    <property type="project" value="InterPro"/>
</dbReference>
<dbReference type="Pfam" id="PF01025">
    <property type="entry name" value="GrpE"/>
    <property type="match status" value="1"/>
</dbReference>
<comment type="caution">
    <text evidence="3">The sequence shown here is derived from an EMBL/GenBank/DDBJ whole genome shotgun (WGS) entry which is preliminary data.</text>
</comment>
<dbReference type="EMBL" id="VOQF01000005">
    <property type="protein sequence ID" value="TXC90915.1"/>
    <property type="molecule type" value="Genomic_DNA"/>
</dbReference>
<dbReference type="GO" id="GO:0000774">
    <property type="term" value="F:adenyl-nucleotide exchange factor activity"/>
    <property type="evidence" value="ECO:0007669"/>
    <property type="project" value="InterPro"/>
</dbReference>
<dbReference type="SUPFAM" id="SSF51064">
    <property type="entry name" value="Head domain of nucleotide exchange factor GrpE"/>
    <property type="match status" value="1"/>
</dbReference>
<dbReference type="InterPro" id="IPR000740">
    <property type="entry name" value="GrpE"/>
</dbReference>
<dbReference type="RefSeq" id="WP_146947501.1">
    <property type="nucleotide sequence ID" value="NZ_VOQF01000005.1"/>
</dbReference>
<evidence type="ECO:0000256" key="2">
    <source>
        <dbReference type="SAM" id="MobiDB-lite"/>
    </source>
</evidence>
<dbReference type="GO" id="GO:0051087">
    <property type="term" value="F:protein-folding chaperone binding"/>
    <property type="evidence" value="ECO:0007669"/>
    <property type="project" value="InterPro"/>
</dbReference>
<name>A0A5C6W0U9_9BACI</name>
<keyword evidence="4" id="KW-1185">Reference proteome</keyword>
<organism evidence="3 4">
    <name type="scientific">Metabacillus litoralis</name>
    <dbReference type="NCBI Taxonomy" id="152268"/>
    <lineage>
        <taxon>Bacteria</taxon>
        <taxon>Bacillati</taxon>
        <taxon>Bacillota</taxon>
        <taxon>Bacilli</taxon>
        <taxon>Bacillales</taxon>
        <taxon>Bacillaceae</taxon>
        <taxon>Metabacillus</taxon>
    </lineage>
</organism>
<protein>
    <submittedName>
        <fullName evidence="3">Nucleotide exchange factor GrpE</fullName>
    </submittedName>
</protein>
<gene>
    <name evidence="3" type="primary">grpE</name>
    <name evidence="3" type="ORF">FS935_08385</name>
</gene>
<evidence type="ECO:0000313" key="4">
    <source>
        <dbReference type="Proteomes" id="UP000321363"/>
    </source>
</evidence>
<keyword evidence="1" id="KW-0143">Chaperone</keyword>
<reference evidence="3 4" key="1">
    <citation type="journal article" date="2005" name="Int. J. Syst. Evol. Microbiol.">
        <title>Bacillus litoralis sp. nov., isolated from a tidal flat of the Yellow Sea in Korea.</title>
        <authorList>
            <person name="Yoon J.H."/>
            <person name="Oh T.K."/>
        </authorList>
    </citation>
    <scope>NUCLEOTIDE SEQUENCE [LARGE SCALE GENOMIC DNA]</scope>
    <source>
        <strain evidence="3 4">SW-211</strain>
    </source>
</reference>
<evidence type="ECO:0000256" key="1">
    <source>
        <dbReference type="ARBA" id="ARBA00023186"/>
    </source>
</evidence>
<feature type="compositionally biased region" description="Basic and acidic residues" evidence="2">
    <location>
        <begin position="26"/>
        <end position="35"/>
    </location>
</feature>